<protein>
    <submittedName>
        <fullName evidence="2">Uncharacterized protein</fullName>
    </submittedName>
</protein>
<evidence type="ECO:0000256" key="1">
    <source>
        <dbReference type="SAM" id="Phobius"/>
    </source>
</evidence>
<name>A0A498HPS1_MALDO</name>
<keyword evidence="3" id="KW-1185">Reference proteome</keyword>
<dbReference type="AlphaFoldDB" id="A0A498HPS1"/>
<keyword evidence="1" id="KW-1133">Transmembrane helix</keyword>
<gene>
    <name evidence="2" type="ORF">DVH24_033842</name>
</gene>
<keyword evidence="1" id="KW-0812">Transmembrane</keyword>
<evidence type="ECO:0000313" key="2">
    <source>
        <dbReference type="EMBL" id="RXH72304.1"/>
    </source>
</evidence>
<dbReference type="EMBL" id="RDQH01000342">
    <property type="protein sequence ID" value="RXH72304.1"/>
    <property type="molecule type" value="Genomic_DNA"/>
</dbReference>
<comment type="caution">
    <text evidence="2">The sequence shown here is derived from an EMBL/GenBank/DDBJ whole genome shotgun (WGS) entry which is preliminary data.</text>
</comment>
<evidence type="ECO:0000313" key="3">
    <source>
        <dbReference type="Proteomes" id="UP000290289"/>
    </source>
</evidence>
<feature type="transmembrane region" description="Helical" evidence="1">
    <location>
        <begin position="33"/>
        <end position="54"/>
    </location>
</feature>
<dbReference type="STRING" id="3750.A0A498HPS1"/>
<reference evidence="2 3" key="1">
    <citation type="submission" date="2018-10" db="EMBL/GenBank/DDBJ databases">
        <title>A high-quality apple genome assembly.</title>
        <authorList>
            <person name="Hu J."/>
        </authorList>
    </citation>
    <scope>NUCLEOTIDE SEQUENCE [LARGE SCALE GENOMIC DNA]</scope>
    <source>
        <strain evidence="3">cv. HFTH1</strain>
        <tissue evidence="2">Young leaf</tissue>
    </source>
</reference>
<sequence length="108" mass="11961">MSASLTPIYGEAAPKSRTQDLPLMGEGFSIRNIVLLDMNVTIIIKMIYISALIHGKDKSKNYIRTLSPDWNELTTEDIIHNYDMVEAIEDFSGDQGVLVTPSVNVAGF</sequence>
<dbReference type="Proteomes" id="UP000290289">
    <property type="component" value="Chromosome 16"/>
</dbReference>
<keyword evidence="1" id="KW-0472">Membrane</keyword>
<proteinExistence type="predicted"/>
<organism evidence="2 3">
    <name type="scientific">Malus domestica</name>
    <name type="common">Apple</name>
    <name type="synonym">Pyrus malus</name>
    <dbReference type="NCBI Taxonomy" id="3750"/>
    <lineage>
        <taxon>Eukaryota</taxon>
        <taxon>Viridiplantae</taxon>
        <taxon>Streptophyta</taxon>
        <taxon>Embryophyta</taxon>
        <taxon>Tracheophyta</taxon>
        <taxon>Spermatophyta</taxon>
        <taxon>Magnoliopsida</taxon>
        <taxon>eudicotyledons</taxon>
        <taxon>Gunneridae</taxon>
        <taxon>Pentapetalae</taxon>
        <taxon>rosids</taxon>
        <taxon>fabids</taxon>
        <taxon>Rosales</taxon>
        <taxon>Rosaceae</taxon>
        <taxon>Amygdaloideae</taxon>
        <taxon>Maleae</taxon>
        <taxon>Malus</taxon>
    </lineage>
</organism>
<accession>A0A498HPS1</accession>